<evidence type="ECO:0000259" key="9">
    <source>
        <dbReference type="PROSITE" id="PS50076"/>
    </source>
</evidence>
<dbReference type="Proteomes" id="UP000323386">
    <property type="component" value="Unassembled WGS sequence"/>
</dbReference>
<dbReference type="GO" id="GO:0046872">
    <property type="term" value="F:metal ion binding"/>
    <property type="evidence" value="ECO:0007669"/>
    <property type="project" value="UniProtKB-KW"/>
</dbReference>
<dbReference type="InterPro" id="IPR002018">
    <property type="entry name" value="CarbesteraseB"/>
</dbReference>
<dbReference type="SUPFAM" id="SSF144217">
    <property type="entry name" value="CSL zinc finger"/>
    <property type="match status" value="1"/>
</dbReference>
<dbReference type="Gene3D" id="1.10.287.110">
    <property type="entry name" value="DnaJ domain"/>
    <property type="match status" value="1"/>
</dbReference>
<evidence type="ECO:0000256" key="6">
    <source>
        <dbReference type="ARBA" id="ARBA00022801"/>
    </source>
</evidence>
<protein>
    <recommendedName>
        <fullName evidence="4">Diphthamide biosynthesis protein 4</fullName>
    </recommendedName>
</protein>
<dbReference type="InterPro" id="IPR036869">
    <property type="entry name" value="J_dom_sf"/>
</dbReference>
<organism evidence="11 12">
    <name type="scientific">Pseudozyma flocculosa</name>
    <dbReference type="NCBI Taxonomy" id="84751"/>
    <lineage>
        <taxon>Eukaryota</taxon>
        <taxon>Fungi</taxon>
        <taxon>Dikarya</taxon>
        <taxon>Basidiomycota</taxon>
        <taxon>Ustilaginomycotina</taxon>
        <taxon>Ustilaginomycetes</taxon>
        <taxon>Ustilaginales</taxon>
        <taxon>Ustilaginaceae</taxon>
        <taxon>Pseudozyma</taxon>
    </lineage>
</organism>
<feature type="domain" description="J" evidence="9">
    <location>
        <begin position="449"/>
        <end position="522"/>
    </location>
</feature>
<dbReference type="InterPro" id="IPR007872">
    <property type="entry name" value="DPH_MB_dom"/>
</dbReference>
<feature type="region of interest" description="Disordered" evidence="8">
    <location>
        <begin position="418"/>
        <end position="441"/>
    </location>
</feature>
<comment type="similarity">
    <text evidence="3">Belongs to the DPH4 family.</text>
</comment>
<dbReference type="PANTHER" id="PTHR43142">
    <property type="entry name" value="CARBOXYLIC ESTER HYDROLASE"/>
    <property type="match status" value="1"/>
</dbReference>
<dbReference type="SUPFAM" id="SSF46565">
    <property type="entry name" value="Chaperone J-domain"/>
    <property type="match status" value="1"/>
</dbReference>
<keyword evidence="6" id="KW-0378">Hydrolase</keyword>
<evidence type="ECO:0000256" key="8">
    <source>
        <dbReference type="SAM" id="MobiDB-lite"/>
    </source>
</evidence>
<dbReference type="InterPro" id="IPR029058">
    <property type="entry name" value="AB_hydrolase_fold"/>
</dbReference>
<dbReference type="EMBL" id="OOIP01000002">
    <property type="protein sequence ID" value="SPO35557.1"/>
    <property type="molecule type" value="Genomic_DNA"/>
</dbReference>
<feature type="region of interest" description="Disordered" evidence="8">
    <location>
        <begin position="555"/>
        <end position="577"/>
    </location>
</feature>
<evidence type="ECO:0000313" key="11">
    <source>
        <dbReference type="EMBL" id="SPO35557.1"/>
    </source>
</evidence>
<dbReference type="InterPro" id="IPR001623">
    <property type="entry name" value="DnaJ_domain"/>
</dbReference>
<dbReference type="SUPFAM" id="SSF53474">
    <property type="entry name" value="alpha/beta-Hydrolases"/>
    <property type="match status" value="1"/>
</dbReference>
<comment type="function">
    <text evidence="1">Required for the first step of diphthamide biosynthesis, the transfer of 3-amino-3-carboxypropyl from S-adenosyl-L-methionine to a histidine residue. Diphthamide is a post-translational modification of histidine which occurs in elongation factor 2.</text>
</comment>
<dbReference type="PROSITE" id="PS00122">
    <property type="entry name" value="CARBOXYLESTERASE_B_1"/>
    <property type="match status" value="1"/>
</dbReference>
<dbReference type="Gene3D" id="3.10.660.10">
    <property type="entry name" value="DPH Zinc finger"/>
    <property type="match status" value="1"/>
</dbReference>
<name>A0A5C3EVN6_9BASI</name>
<sequence length="818" mass="90040">MGQSTSKAIPSDAAAVEIPSRGSIRGVLLTDAATAKPKTQRFSGIPYAQPPVGPLRWRRPQPLSPDFSFDDGGRRYHEPGNVCPQPLTYFANTGFEIPPQPLAYNKSEDCLQLTIWVPVDEHGQRKPPSAGKQGLPVLFFIHGGWLQIGNPNLDVNKDPSDLIASAGLDCIVVSPGYRLNAFGFLAHNALRDEDESGLTGNYGFWDQRLALEWVRDNIAHFGGDPGNIAIGGISAGAHSSHSQLLHEFDLCRADPSYRPIIKRVFLQSNAVAWPPKRVEETAEQFEELCAALDIPISLADGDKIERLRKVGDVELAEVVTKLDMHTFRAVRDDRPGAFVRSSWTSSMADGSFGRWCEEQSITVLAGEVDKEEKVYEVVNSPHDLDSFVLQLTNYYPEALVQAILPLYGLPQTKKMPPLGASALPTSAGQHEAVSDSDRAASTEGGELEDLYTIFGVSRTASKAEIRAAYLGLVRQHHPDKAQQSDSSLLAPDTSSSALIRQLNTAYSILSDDLTRQAYDRALEAQISQAEAAKQQRDGKGQVRVSDTLDLDSFQAMRLGGEGSDDSDSDSEDDERGEEVTFVHPCRCGHDYRISGTQISQGVELVACNGCSEVVRVTWFDHDDPATAAAAAAVASASDKQKQAVPTTAREWAQLFGQVSADSQVYLTSRTLIEDLVKGGMAPHAILRYRCDFRAPIFDTFAPASMGVSHSFDDLVWWYALCTGGWTEQQLKRLRKWLDPYIRFLHGPPAGTDVREWREDMAVAWYGPEYDVDTTTEASWIRTLKADATIQVEKTDQRGDDKRSLIRAMREIREKVAAT</sequence>
<dbReference type="InterPro" id="IPR036671">
    <property type="entry name" value="DPH_MB_sf"/>
</dbReference>
<proteinExistence type="inferred from homology"/>
<dbReference type="OrthoDB" id="6846267at2759"/>
<dbReference type="GO" id="GO:0016787">
    <property type="term" value="F:hydrolase activity"/>
    <property type="evidence" value="ECO:0007669"/>
    <property type="project" value="UniProtKB-KW"/>
</dbReference>
<evidence type="ECO:0000256" key="2">
    <source>
        <dbReference type="ARBA" id="ARBA00005964"/>
    </source>
</evidence>
<evidence type="ECO:0000256" key="7">
    <source>
        <dbReference type="ARBA" id="ARBA00023004"/>
    </source>
</evidence>
<accession>A0A5C3EVN6</accession>
<evidence type="ECO:0000313" key="12">
    <source>
        <dbReference type="Proteomes" id="UP000323386"/>
    </source>
</evidence>
<dbReference type="PRINTS" id="PR00625">
    <property type="entry name" value="JDOMAIN"/>
</dbReference>
<comment type="similarity">
    <text evidence="2">Belongs to the type-B carboxylesterase/lipase family.</text>
</comment>
<dbReference type="PANTHER" id="PTHR43142:SF8">
    <property type="entry name" value="CARBOXYLIC ESTER HYDROLASE"/>
    <property type="match status" value="1"/>
</dbReference>
<dbReference type="AlphaFoldDB" id="A0A5C3EVN6"/>
<evidence type="ECO:0000259" key="10">
    <source>
        <dbReference type="PROSITE" id="PS51074"/>
    </source>
</evidence>
<dbReference type="Pfam" id="PF00226">
    <property type="entry name" value="DnaJ"/>
    <property type="match status" value="1"/>
</dbReference>
<keyword evidence="12" id="KW-1185">Reference proteome</keyword>
<dbReference type="InterPro" id="IPR019826">
    <property type="entry name" value="Carboxylesterase_B_AS"/>
</dbReference>
<keyword evidence="7" id="KW-0408">Iron</keyword>
<feature type="domain" description="DPH-type MB" evidence="10">
    <location>
        <begin position="544"/>
        <end position="619"/>
    </location>
</feature>
<keyword evidence="5" id="KW-0479">Metal-binding</keyword>
<evidence type="ECO:0000256" key="4">
    <source>
        <dbReference type="ARBA" id="ARBA00021797"/>
    </source>
</evidence>
<dbReference type="Gene3D" id="3.40.50.1820">
    <property type="entry name" value="alpha/beta hydrolase"/>
    <property type="match status" value="1"/>
</dbReference>
<evidence type="ECO:0000256" key="1">
    <source>
        <dbReference type="ARBA" id="ARBA00003474"/>
    </source>
</evidence>
<dbReference type="PROSITE" id="PS51074">
    <property type="entry name" value="DPH_MB"/>
    <property type="match status" value="1"/>
</dbReference>
<reference evidence="11 12" key="1">
    <citation type="submission" date="2018-03" db="EMBL/GenBank/DDBJ databases">
        <authorList>
            <person name="Guldener U."/>
        </authorList>
    </citation>
    <scope>NUCLEOTIDE SEQUENCE [LARGE SCALE GENOMIC DNA]</scope>
    <source>
        <strain evidence="11 12">DAOM196992</strain>
    </source>
</reference>
<dbReference type="SMART" id="SM00271">
    <property type="entry name" value="DnaJ"/>
    <property type="match status" value="1"/>
</dbReference>
<dbReference type="PROSITE" id="PS50076">
    <property type="entry name" value="DNAJ_2"/>
    <property type="match status" value="1"/>
</dbReference>
<evidence type="ECO:0000256" key="3">
    <source>
        <dbReference type="ARBA" id="ARBA00006169"/>
    </source>
</evidence>
<dbReference type="CDD" id="cd06257">
    <property type="entry name" value="DnaJ"/>
    <property type="match status" value="1"/>
</dbReference>
<dbReference type="Pfam" id="PF05207">
    <property type="entry name" value="Zn_ribbon_CSL"/>
    <property type="match status" value="1"/>
</dbReference>
<feature type="compositionally biased region" description="Acidic residues" evidence="8">
    <location>
        <begin position="562"/>
        <end position="576"/>
    </location>
</feature>
<evidence type="ECO:0000256" key="5">
    <source>
        <dbReference type="ARBA" id="ARBA00022723"/>
    </source>
</evidence>
<dbReference type="Pfam" id="PF00135">
    <property type="entry name" value="COesterase"/>
    <property type="match status" value="1"/>
</dbReference>
<gene>
    <name evidence="11" type="ORF">PSFLO_01028</name>
</gene>